<comment type="subcellular location">
    <subcellularLocation>
        <location evidence="1">Cytoplasm</location>
    </subcellularLocation>
</comment>
<dbReference type="SMART" id="SM00454">
    <property type="entry name" value="SAM"/>
    <property type="match status" value="1"/>
</dbReference>
<dbReference type="Pfam" id="PF00536">
    <property type="entry name" value="SAM_1"/>
    <property type="match status" value="1"/>
</dbReference>
<feature type="domain" description="SAM" evidence="6">
    <location>
        <begin position="293"/>
        <end position="356"/>
    </location>
</feature>
<evidence type="ECO:0000256" key="1">
    <source>
        <dbReference type="ARBA" id="ARBA00004496"/>
    </source>
</evidence>
<dbReference type="STRING" id="947166.A0A1D1UJS2"/>
<dbReference type="EMBL" id="BDGG01000001">
    <property type="protein sequence ID" value="GAU88780.1"/>
    <property type="molecule type" value="Genomic_DNA"/>
</dbReference>
<comment type="caution">
    <text evidence="7">The sequence shown here is derived from an EMBL/GenBank/DDBJ whole genome shotgun (WGS) entry which is preliminary data.</text>
</comment>
<comment type="similarity">
    <text evidence="2">Belongs to the SMAUG family.</text>
</comment>
<accession>A0A1D1UJS2</accession>
<evidence type="ECO:0000313" key="8">
    <source>
        <dbReference type="Proteomes" id="UP000186922"/>
    </source>
</evidence>
<dbReference type="InterPro" id="IPR001660">
    <property type="entry name" value="SAM"/>
</dbReference>
<keyword evidence="3" id="KW-0963">Cytoplasm</keyword>
<protein>
    <recommendedName>
        <fullName evidence="6">SAM domain-containing protein</fullName>
    </recommendedName>
</protein>
<dbReference type="OrthoDB" id="2155283at2759"/>
<dbReference type="InterPro" id="IPR013761">
    <property type="entry name" value="SAM/pointed_sf"/>
</dbReference>
<dbReference type="PANTHER" id="PTHR12515">
    <property type="entry name" value="STERILE ALPHA MOTIF DOMAIN CONTAINING PROTEIN 4-RELATED"/>
    <property type="match status" value="1"/>
</dbReference>
<keyword evidence="4" id="KW-0694">RNA-binding</keyword>
<reference evidence="7 8" key="1">
    <citation type="journal article" date="2016" name="Nat. Commun.">
        <title>Extremotolerant tardigrade genome and improved radiotolerance of human cultured cells by tardigrade-unique protein.</title>
        <authorList>
            <person name="Hashimoto T."/>
            <person name="Horikawa D.D."/>
            <person name="Saito Y."/>
            <person name="Kuwahara H."/>
            <person name="Kozuka-Hata H."/>
            <person name="Shin-I T."/>
            <person name="Minakuchi Y."/>
            <person name="Ohishi K."/>
            <person name="Motoyama A."/>
            <person name="Aizu T."/>
            <person name="Enomoto A."/>
            <person name="Kondo K."/>
            <person name="Tanaka S."/>
            <person name="Hara Y."/>
            <person name="Koshikawa S."/>
            <person name="Sagara H."/>
            <person name="Miura T."/>
            <person name="Yokobori S."/>
            <person name="Miyagawa K."/>
            <person name="Suzuki Y."/>
            <person name="Kubo T."/>
            <person name="Oyama M."/>
            <person name="Kohara Y."/>
            <person name="Fujiyama A."/>
            <person name="Arakawa K."/>
            <person name="Katayama T."/>
            <person name="Toyoda A."/>
            <person name="Kunieda T."/>
        </authorList>
    </citation>
    <scope>NUCLEOTIDE SEQUENCE [LARGE SCALE GENOMIC DNA]</scope>
    <source>
        <strain evidence="7 8">YOKOZUNA-1</strain>
    </source>
</reference>
<dbReference type="PANTHER" id="PTHR12515:SF5">
    <property type="entry name" value="PROTEIN SMAUG"/>
    <property type="match status" value="1"/>
</dbReference>
<dbReference type="GO" id="GO:0030371">
    <property type="term" value="F:translation repressor activity"/>
    <property type="evidence" value="ECO:0007669"/>
    <property type="project" value="InterPro"/>
</dbReference>
<evidence type="ECO:0000313" key="7">
    <source>
        <dbReference type="EMBL" id="GAU88780.1"/>
    </source>
</evidence>
<gene>
    <name evidence="7" type="primary">RvY_01415-1</name>
    <name evidence="7" type="synonym">RvY_01415.1</name>
    <name evidence="7" type="ORF">RvY_01415</name>
</gene>
<sequence>MGLPAMTIQTSVPPSAMEAAVSAVRDLDALDQLLAVCTIVQQLSFPHKYFLHGLLESLVDNDDGVRKSGVESDRDLSRQPLDEVLRQLCLLKPEEAQSVLAMSNVMEELYQRRVMANNGSLFSPNKDMHLQHILSIAALHPAFSKTQQEKFAHMSAAFSSQEGVGFPLVITSSSDLPSSPTTSTSPGSSSPLTSSLASLSPQHSSGLSSSSYGSHAPLQSTLSAPLVHRIGSGSHLGPRSSLVAEVDYHHRLHRSLSSSPSAHSHGDSEPLSGISDSNGSLINIPDESYVYTPPKAGMRDVPAWLKGLRLHKYCGLLASKSYDELLNVTEAQLEVWNVTKGARNKILQCIQKLHERPDETVKLVKRVNDVGDVRTVLNEVRSLLATPMKLAPRLCLDFAKIQSIEDIPPQDLAARLTFVLRKMGSVYCNSGGPIPVEEDCTGPFIQLLDRCMRHEAFYGVLRSTLLSLKQSLQALMRNTTFQGHRKLTKSYTTAPISSASAFGPPFSERQGSQGTINRSTEADSFFLPVPDGFSARPPSQQQQQQHRPLHRCFALIKGPVGPPISNDNSMFLKPKTPLSRARSAPVAPKPLTAAQSNLWFDGVDADLESLTLSVTEHALPSIEQTTF</sequence>
<organism evidence="7 8">
    <name type="scientific">Ramazzottius varieornatus</name>
    <name type="common">Water bear</name>
    <name type="synonym">Tardigrade</name>
    <dbReference type="NCBI Taxonomy" id="947166"/>
    <lineage>
        <taxon>Eukaryota</taxon>
        <taxon>Metazoa</taxon>
        <taxon>Ecdysozoa</taxon>
        <taxon>Tardigrada</taxon>
        <taxon>Eutardigrada</taxon>
        <taxon>Parachela</taxon>
        <taxon>Hypsibioidea</taxon>
        <taxon>Ramazzottiidae</taxon>
        <taxon>Ramazzottius</taxon>
    </lineage>
</organism>
<dbReference type="GO" id="GO:0000289">
    <property type="term" value="P:nuclear-transcribed mRNA poly(A) tail shortening"/>
    <property type="evidence" value="ECO:0007669"/>
    <property type="project" value="TreeGrafter"/>
</dbReference>
<feature type="region of interest" description="Disordered" evidence="5">
    <location>
        <begin position="254"/>
        <end position="279"/>
    </location>
</feature>
<evidence type="ECO:0000256" key="2">
    <source>
        <dbReference type="ARBA" id="ARBA00008232"/>
    </source>
</evidence>
<dbReference type="InterPro" id="IPR037093">
    <property type="entry name" value="PHAT_dom_sf"/>
</dbReference>
<dbReference type="GO" id="GO:0000932">
    <property type="term" value="C:P-body"/>
    <property type="evidence" value="ECO:0007669"/>
    <property type="project" value="TreeGrafter"/>
</dbReference>
<dbReference type="SUPFAM" id="SSF47769">
    <property type="entry name" value="SAM/Pointed domain"/>
    <property type="match status" value="1"/>
</dbReference>
<dbReference type="GO" id="GO:0003729">
    <property type="term" value="F:mRNA binding"/>
    <property type="evidence" value="ECO:0007669"/>
    <property type="project" value="TreeGrafter"/>
</dbReference>
<evidence type="ECO:0000256" key="3">
    <source>
        <dbReference type="ARBA" id="ARBA00022490"/>
    </source>
</evidence>
<evidence type="ECO:0000256" key="4">
    <source>
        <dbReference type="ARBA" id="ARBA00022884"/>
    </source>
</evidence>
<dbReference type="InterPro" id="IPR050897">
    <property type="entry name" value="SMAUG/VTS1_RNA-bind"/>
</dbReference>
<dbReference type="Gene3D" id="1.10.150.50">
    <property type="entry name" value="Transcription Factor, Ets-1"/>
    <property type="match status" value="1"/>
</dbReference>
<dbReference type="AlphaFoldDB" id="A0A1D1UJS2"/>
<dbReference type="Proteomes" id="UP000186922">
    <property type="component" value="Unassembled WGS sequence"/>
</dbReference>
<proteinExistence type="inferred from homology"/>
<evidence type="ECO:0000259" key="6">
    <source>
        <dbReference type="SMART" id="SM00454"/>
    </source>
</evidence>
<name>A0A1D1UJS2_RAMVA</name>
<dbReference type="Gene3D" id="1.25.40.170">
    <property type="entry name" value="Smaug, PHAT domain"/>
    <property type="match status" value="1"/>
</dbReference>
<feature type="region of interest" description="Disordered" evidence="5">
    <location>
        <begin position="171"/>
        <end position="214"/>
    </location>
</feature>
<evidence type="ECO:0000256" key="5">
    <source>
        <dbReference type="SAM" id="MobiDB-lite"/>
    </source>
</evidence>
<keyword evidence="8" id="KW-1185">Reference proteome</keyword>